<dbReference type="PIRSF" id="PIRSF005859">
    <property type="entry name" value="PBR"/>
    <property type="match status" value="1"/>
</dbReference>
<evidence type="ECO:0000256" key="5">
    <source>
        <dbReference type="ARBA" id="ARBA00023136"/>
    </source>
</evidence>
<proteinExistence type="inferred from homology"/>
<dbReference type="CDD" id="cd15904">
    <property type="entry name" value="TSPO_MBR"/>
    <property type="match status" value="1"/>
</dbReference>
<comment type="subcellular location">
    <subcellularLocation>
        <location evidence="1">Membrane</location>
        <topology evidence="1">Multi-pass membrane protein</topology>
    </subcellularLocation>
</comment>
<accession>A0A5B8R9N3</accession>
<feature type="transmembrane region" description="Helical" evidence="6">
    <location>
        <begin position="53"/>
        <end position="73"/>
    </location>
</feature>
<organism evidence="7">
    <name type="scientific">uncultured organism</name>
    <dbReference type="NCBI Taxonomy" id="155900"/>
    <lineage>
        <taxon>unclassified sequences</taxon>
        <taxon>environmental samples</taxon>
    </lineage>
</organism>
<sequence>MPERPATAGRGRDAALLLAWLAVVALAAASGILTPPGEWYAGLAKPPLTPPDWLFPVAWTVLYVMMAVSAWLVSRRVMLPDGLTVLLPFIAQLGANGLWSVIFFGWHRPVTALLDLAVLWLLIALCIARFHRVSRPAAWLLAPYLAWVSFAVYLNTGVIRLN</sequence>
<dbReference type="PANTHER" id="PTHR10057:SF0">
    <property type="entry name" value="TRANSLOCATOR PROTEIN"/>
    <property type="match status" value="1"/>
</dbReference>
<reference evidence="7" key="1">
    <citation type="submission" date="2019-06" db="EMBL/GenBank/DDBJ databases">
        <authorList>
            <person name="Murdoch R.W."/>
            <person name="Fathepure B."/>
        </authorList>
    </citation>
    <scope>NUCLEOTIDE SEQUENCE</scope>
</reference>
<dbReference type="InterPro" id="IPR038330">
    <property type="entry name" value="TspO/MBR-related_sf"/>
</dbReference>
<feature type="transmembrane region" description="Helical" evidence="6">
    <location>
        <begin position="85"/>
        <end position="106"/>
    </location>
</feature>
<gene>
    <name evidence="7" type="primary">crtK-2</name>
    <name evidence="7" type="ORF">KBTEX_00528</name>
</gene>
<dbReference type="Gene3D" id="1.20.1260.100">
    <property type="entry name" value="TspO/MBR protein"/>
    <property type="match status" value="1"/>
</dbReference>
<evidence type="ECO:0000256" key="1">
    <source>
        <dbReference type="ARBA" id="ARBA00004141"/>
    </source>
</evidence>
<dbReference type="Pfam" id="PF03073">
    <property type="entry name" value="TspO_MBR"/>
    <property type="match status" value="1"/>
</dbReference>
<protein>
    <submittedName>
        <fullName evidence="7">Tryptophan-rich protein TspO</fullName>
    </submittedName>
</protein>
<keyword evidence="4 6" id="KW-1133">Transmembrane helix</keyword>
<comment type="similarity">
    <text evidence="2">Belongs to the TspO/BZRP family.</text>
</comment>
<dbReference type="GO" id="GO:0016020">
    <property type="term" value="C:membrane"/>
    <property type="evidence" value="ECO:0007669"/>
    <property type="project" value="UniProtKB-SubCell"/>
</dbReference>
<name>A0A5B8R9N3_9ZZZZ</name>
<dbReference type="InterPro" id="IPR004307">
    <property type="entry name" value="TspO_MBR"/>
</dbReference>
<dbReference type="EMBL" id="MN079081">
    <property type="protein sequence ID" value="QEA04224.1"/>
    <property type="molecule type" value="Genomic_DNA"/>
</dbReference>
<evidence type="ECO:0000256" key="2">
    <source>
        <dbReference type="ARBA" id="ARBA00007524"/>
    </source>
</evidence>
<evidence type="ECO:0000256" key="3">
    <source>
        <dbReference type="ARBA" id="ARBA00022692"/>
    </source>
</evidence>
<evidence type="ECO:0000256" key="4">
    <source>
        <dbReference type="ARBA" id="ARBA00022989"/>
    </source>
</evidence>
<dbReference type="FunFam" id="1.20.1260.100:FF:000001">
    <property type="entry name" value="translocator protein 2"/>
    <property type="match status" value="1"/>
</dbReference>
<feature type="transmembrane region" description="Helical" evidence="6">
    <location>
        <begin position="137"/>
        <end position="154"/>
    </location>
</feature>
<dbReference type="PANTHER" id="PTHR10057">
    <property type="entry name" value="PERIPHERAL-TYPE BENZODIAZEPINE RECEPTOR"/>
    <property type="match status" value="1"/>
</dbReference>
<evidence type="ECO:0000256" key="6">
    <source>
        <dbReference type="SAM" id="Phobius"/>
    </source>
</evidence>
<dbReference type="AlphaFoldDB" id="A0A5B8R9N3"/>
<feature type="transmembrane region" description="Helical" evidence="6">
    <location>
        <begin position="112"/>
        <end position="130"/>
    </location>
</feature>
<dbReference type="GO" id="GO:0033013">
    <property type="term" value="P:tetrapyrrole metabolic process"/>
    <property type="evidence" value="ECO:0007669"/>
    <property type="project" value="UniProtKB-ARBA"/>
</dbReference>
<evidence type="ECO:0000313" key="7">
    <source>
        <dbReference type="EMBL" id="QEA04224.1"/>
    </source>
</evidence>
<keyword evidence="3 6" id="KW-0812">Transmembrane</keyword>
<keyword evidence="5 6" id="KW-0472">Membrane</keyword>